<accession>A0A7M7KSI7</accession>
<dbReference type="OMA" id="NHMSYVK"/>
<dbReference type="KEGG" id="vde:111254613"/>
<evidence type="ECO:0000259" key="6">
    <source>
        <dbReference type="Pfam" id="PF00728"/>
    </source>
</evidence>
<dbReference type="EnsemblMetazoa" id="XM_022815632">
    <property type="protein sequence ID" value="XP_022671367"/>
    <property type="gene ID" value="LOC111254613"/>
</dbReference>
<dbReference type="GO" id="GO:0005975">
    <property type="term" value="P:carbohydrate metabolic process"/>
    <property type="evidence" value="ECO:0007669"/>
    <property type="project" value="InterPro"/>
</dbReference>
<dbReference type="EC" id="3.2.1.52" evidence="3"/>
<dbReference type="InterPro" id="IPR015883">
    <property type="entry name" value="Glyco_hydro_20_cat"/>
</dbReference>
<dbReference type="OrthoDB" id="10023921at2759"/>
<proteinExistence type="inferred from homology"/>
<dbReference type="InterPro" id="IPR038901">
    <property type="entry name" value="HEXDC-like"/>
</dbReference>
<dbReference type="RefSeq" id="XP_022671368.1">
    <property type="nucleotide sequence ID" value="XM_022815633.1"/>
</dbReference>
<dbReference type="SUPFAM" id="SSF51445">
    <property type="entry name" value="(Trans)glycosidases"/>
    <property type="match status" value="1"/>
</dbReference>
<dbReference type="EnsemblMetazoa" id="XM_022815631">
    <property type="protein sequence ID" value="XP_022671366"/>
    <property type="gene ID" value="LOC111254613"/>
</dbReference>
<dbReference type="RefSeq" id="XP_022671367.1">
    <property type="nucleotide sequence ID" value="XM_022815632.1"/>
</dbReference>
<dbReference type="GeneID" id="111254613"/>
<evidence type="ECO:0000313" key="7">
    <source>
        <dbReference type="EnsemblMetazoa" id="XP_022671366"/>
    </source>
</evidence>
<evidence type="ECO:0000256" key="1">
    <source>
        <dbReference type="ARBA" id="ARBA00001231"/>
    </source>
</evidence>
<dbReference type="InParanoid" id="A0A7M7KSI7"/>
<dbReference type="CDD" id="cd06565">
    <property type="entry name" value="GH20_GcnA-like"/>
    <property type="match status" value="1"/>
</dbReference>
<keyword evidence="8" id="KW-1185">Reference proteome</keyword>
<feature type="chain" id="PRO_5033914752" description="beta-N-acetylhexosaminidase" evidence="5">
    <location>
        <begin position="25"/>
        <end position="509"/>
    </location>
</feature>
<reference evidence="7" key="1">
    <citation type="submission" date="2021-01" db="UniProtKB">
        <authorList>
            <consortium name="EnsemblMetazoa"/>
        </authorList>
    </citation>
    <scope>IDENTIFICATION</scope>
</reference>
<dbReference type="GO" id="GO:0004563">
    <property type="term" value="F:beta-N-acetylhexosaminidase activity"/>
    <property type="evidence" value="ECO:0007669"/>
    <property type="project" value="UniProtKB-EC"/>
</dbReference>
<dbReference type="AlphaFoldDB" id="A0A7M7KSI7"/>
<evidence type="ECO:0000256" key="3">
    <source>
        <dbReference type="ARBA" id="ARBA00012663"/>
    </source>
</evidence>
<name>A0A7M7KSI7_VARDE</name>
<sequence length="509" mass="57815">MSSPFPAILSLGVVAIIAQTSVNSSPTDSHYNFKEKIVHLDLKGAPLAISYMEKVFPLLRKMGATGLLIEYEDMFPYSGSLRNLTALNHYSVENINRLLAAAQSNNLTTMPLIQTFGHLEFSLKLEEHIELRENSTNPQALCPSLNESMQMIREMIRQVVDLHKGYITHLHIGSDEVFVIGQCSRCKARMVLRKWTTDDLFLDHVFEVASAVKELGIQPVMWDDMLRKVDMSKLSQYKNLSSLVEIMVWQYSQILSSDVLLAMEKYIALNFPGIWVASAFKGATDPTYQLPDYTTRLGNNIAWVLMARIFEDRLNIKGIVLTGWQRFDHFTALCQLFASSVPVLSLCLAYLNTGSYDTKVLGDIQKLLRCNHPIALDDFSQPLLACDYPGSKVLIAIQQYNQIRQKRLLTEAKNTYKATMTAMNRNHNFSSPSTLRSAISEIMAMQQLVKTVQENLNELASITDEATLREWTDTYLSPEIAWINEVQRAADNMLCRNAWPRRPLYNDTH</sequence>
<dbReference type="InterPro" id="IPR017853">
    <property type="entry name" value="GH"/>
</dbReference>
<keyword evidence="4" id="KW-0378">Hydrolase</keyword>
<dbReference type="Gene3D" id="3.20.20.80">
    <property type="entry name" value="Glycosidases"/>
    <property type="match status" value="1"/>
</dbReference>
<dbReference type="Proteomes" id="UP000594260">
    <property type="component" value="Unplaced"/>
</dbReference>
<protein>
    <recommendedName>
        <fullName evidence="3">beta-N-acetylhexosaminidase</fullName>
        <ecNumber evidence="3">3.2.1.52</ecNumber>
    </recommendedName>
</protein>
<keyword evidence="5" id="KW-0732">Signal</keyword>
<evidence type="ECO:0000256" key="5">
    <source>
        <dbReference type="SAM" id="SignalP"/>
    </source>
</evidence>
<dbReference type="PANTHER" id="PTHR21040">
    <property type="entry name" value="BCDNA.GH04120"/>
    <property type="match status" value="1"/>
</dbReference>
<comment type="similarity">
    <text evidence="2">Belongs to the glycosyl hydrolase 20 family.</text>
</comment>
<dbReference type="EnsemblMetazoa" id="XM_022815633">
    <property type="protein sequence ID" value="XP_022671368"/>
    <property type="gene ID" value="LOC111254613"/>
</dbReference>
<evidence type="ECO:0000256" key="2">
    <source>
        <dbReference type="ARBA" id="ARBA00006285"/>
    </source>
</evidence>
<feature type="signal peptide" evidence="5">
    <location>
        <begin position="1"/>
        <end position="24"/>
    </location>
</feature>
<organism evidence="7 8">
    <name type="scientific">Varroa destructor</name>
    <name type="common">Honeybee mite</name>
    <dbReference type="NCBI Taxonomy" id="109461"/>
    <lineage>
        <taxon>Eukaryota</taxon>
        <taxon>Metazoa</taxon>
        <taxon>Ecdysozoa</taxon>
        <taxon>Arthropoda</taxon>
        <taxon>Chelicerata</taxon>
        <taxon>Arachnida</taxon>
        <taxon>Acari</taxon>
        <taxon>Parasitiformes</taxon>
        <taxon>Mesostigmata</taxon>
        <taxon>Gamasina</taxon>
        <taxon>Dermanyssoidea</taxon>
        <taxon>Varroidae</taxon>
        <taxon>Varroa</taxon>
    </lineage>
</organism>
<feature type="domain" description="Glycoside hydrolase family 20 catalytic" evidence="6">
    <location>
        <begin position="56"/>
        <end position="252"/>
    </location>
</feature>
<dbReference type="RefSeq" id="XP_022671366.1">
    <property type="nucleotide sequence ID" value="XM_022815631.1"/>
</dbReference>
<dbReference type="PANTHER" id="PTHR21040:SF8">
    <property type="entry name" value="BCDNA.GH04120"/>
    <property type="match status" value="1"/>
</dbReference>
<comment type="catalytic activity">
    <reaction evidence="1">
        <text>Hydrolysis of terminal non-reducing N-acetyl-D-hexosamine residues in N-acetyl-beta-D-hexosaminides.</text>
        <dbReference type="EC" id="3.2.1.52"/>
    </reaction>
</comment>
<evidence type="ECO:0000313" key="8">
    <source>
        <dbReference type="Proteomes" id="UP000594260"/>
    </source>
</evidence>
<dbReference type="Pfam" id="PF00728">
    <property type="entry name" value="Glyco_hydro_20"/>
    <property type="match status" value="1"/>
</dbReference>
<evidence type="ECO:0000256" key="4">
    <source>
        <dbReference type="ARBA" id="ARBA00022801"/>
    </source>
</evidence>